<reference evidence="1" key="2">
    <citation type="submission" date="2020-06" db="EMBL/GenBank/DDBJ databases">
        <title>Helianthus annuus Genome sequencing and assembly Release 2.</title>
        <authorList>
            <person name="Gouzy J."/>
            <person name="Langlade N."/>
            <person name="Munos S."/>
        </authorList>
    </citation>
    <scope>NUCLEOTIDE SEQUENCE</scope>
    <source>
        <tissue evidence="1">Leaves</tissue>
    </source>
</reference>
<sequence length="129" mass="14320">MKNIGNSTNSSNPLISWRSSLCKGLDAVSQCTSGCVGPFLREHRSEWADFNVDAYSAASVKASPYGYQGTRPTRFTGSQIIMPLGLTIEHEEMLEVIRLEGHAVGQEDPFVSRDIHLLYSSLTVMQRNR</sequence>
<proteinExistence type="predicted"/>
<dbReference type="EMBL" id="MNCJ02000316">
    <property type="protein sequence ID" value="KAF5822504.1"/>
    <property type="molecule type" value="Genomic_DNA"/>
</dbReference>
<dbReference type="PANTHER" id="PTHR45950:SF10">
    <property type="entry name" value="HOMEOBOX-LEUCINE ZIPPER PROTEIN REVOLUTA"/>
    <property type="match status" value="1"/>
</dbReference>
<evidence type="ECO:0000313" key="1">
    <source>
        <dbReference type="EMBL" id="KAF5822504.1"/>
    </source>
</evidence>
<dbReference type="AlphaFoldDB" id="A0A9K3JWK3"/>
<dbReference type="GO" id="GO:0003700">
    <property type="term" value="F:DNA-binding transcription factor activity"/>
    <property type="evidence" value="ECO:0007669"/>
    <property type="project" value="InterPro"/>
</dbReference>
<organism evidence="1 2">
    <name type="scientific">Helianthus annuus</name>
    <name type="common">Common sunflower</name>
    <dbReference type="NCBI Taxonomy" id="4232"/>
    <lineage>
        <taxon>Eukaryota</taxon>
        <taxon>Viridiplantae</taxon>
        <taxon>Streptophyta</taxon>
        <taxon>Embryophyta</taxon>
        <taxon>Tracheophyta</taxon>
        <taxon>Spermatophyta</taxon>
        <taxon>Magnoliopsida</taxon>
        <taxon>eudicotyledons</taxon>
        <taxon>Gunneridae</taxon>
        <taxon>Pentapetalae</taxon>
        <taxon>asterids</taxon>
        <taxon>campanulids</taxon>
        <taxon>Asterales</taxon>
        <taxon>Asteraceae</taxon>
        <taxon>Asteroideae</taxon>
        <taxon>Heliantheae alliance</taxon>
        <taxon>Heliantheae</taxon>
        <taxon>Helianthus</taxon>
    </lineage>
</organism>
<evidence type="ECO:0000313" key="2">
    <source>
        <dbReference type="Proteomes" id="UP000215914"/>
    </source>
</evidence>
<name>A0A9K3JWK3_HELAN</name>
<dbReference type="InterPro" id="IPR044830">
    <property type="entry name" value="HD-Zip_III"/>
</dbReference>
<gene>
    <name evidence="1" type="ORF">HanXRQr2_Chr01g0027311</name>
</gene>
<dbReference type="Proteomes" id="UP000215914">
    <property type="component" value="Unassembled WGS sequence"/>
</dbReference>
<accession>A0A9K3JWK3</accession>
<comment type="caution">
    <text evidence="1">The sequence shown here is derived from an EMBL/GenBank/DDBJ whole genome shotgun (WGS) entry which is preliminary data.</text>
</comment>
<protein>
    <submittedName>
        <fullName evidence="1">Uncharacterized protein</fullName>
    </submittedName>
</protein>
<keyword evidence="2" id="KW-1185">Reference proteome</keyword>
<reference evidence="1" key="1">
    <citation type="journal article" date="2017" name="Nature">
        <title>The sunflower genome provides insights into oil metabolism, flowering and Asterid evolution.</title>
        <authorList>
            <person name="Badouin H."/>
            <person name="Gouzy J."/>
            <person name="Grassa C.J."/>
            <person name="Murat F."/>
            <person name="Staton S.E."/>
            <person name="Cottret L."/>
            <person name="Lelandais-Briere C."/>
            <person name="Owens G.L."/>
            <person name="Carrere S."/>
            <person name="Mayjonade B."/>
            <person name="Legrand L."/>
            <person name="Gill N."/>
            <person name="Kane N.C."/>
            <person name="Bowers J.E."/>
            <person name="Hubner S."/>
            <person name="Bellec A."/>
            <person name="Berard A."/>
            <person name="Berges H."/>
            <person name="Blanchet N."/>
            <person name="Boniface M.C."/>
            <person name="Brunel D."/>
            <person name="Catrice O."/>
            <person name="Chaidir N."/>
            <person name="Claudel C."/>
            <person name="Donnadieu C."/>
            <person name="Faraut T."/>
            <person name="Fievet G."/>
            <person name="Helmstetter N."/>
            <person name="King M."/>
            <person name="Knapp S.J."/>
            <person name="Lai Z."/>
            <person name="Le Paslier M.C."/>
            <person name="Lippi Y."/>
            <person name="Lorenzon L."/>
            <person name="Mandel J.R."/>
            <person name="Marage G."/>
            <person name="Marchand G."/>
            <person name="Marquand E."/>
            <person name="Bret-Mestries E."/>
            <person name="Morien E."/>
            <person name="Nambeesan S."/>
            <person name="Nguyen T."/>
            <person name="Pegot-Espagnet P."/>
            <person name="Pouilly N."/>
            <person name="Raftis F."/>
            <person name="Sallet E."/>
            <person name="Schiex T."/>
            <person name="Thomas J."/>
            <person name="Vandecasteele C."/>
            <person name="Vares D."/>
            <person name="Vear F."/>
            <person name="Vautrin S."/>
            <person name="Crespi M."/>
            <person name="Mangin B."/>
            <person name="Burke J.M."/>
            <person name="Salse J."/>
            <person name="Munos S."/>
            <person name="Vincourt P."/>
            <person name="Rieseberg L.H."/>
            <person name="Langlade N.B."/>
        </authorList>
    </citation>
    <scope>NUCLEOTIDE SEQUENCE</scope>
    <source>
        <tissue evidence="1">Leaves</tissue>
    </source>
</reference>
<dbReference type="PANTHER" id="PTHR45950">
    <property type="entry name" value="HOMEOBOX-LEUCINE ZIPPER PROTEIN ATHB-14"/>
    <property type="match status" value="1"/>
</dbReference>
<dbReference type="Gramene" id="mRNA:HanXRQr2_Chr01g0027311">
    <property type="protein sequence ID" value="mRNA:HanXRQr2_Chr01g0027311"/>
    <property type="gene ID" value="HanXRQr2_Chr01g0027311"/>
</dbReference>